<evidence type="ECO:0000313" key="4">
    <source>
        <dbReference type="Proteomes" id="UP000541810"/>
    </source>
</evidence>
<evidence type="ECO:0008006" key="5">
    <source>
        <dbReference type="Google" id="ProtNLM"/>
    </source>
</evidence>
<evidence type="ECO:0000313" key="3">
    <source>
        <dbReference type="EMBL" id="MBB6428617.1"/>
    </source>
</evidence>
<organism evidence="3 4">
    <name type="scientific">Algisphaera agarilytica</name>
    <dbReference type="NCBI Taxonomy" id="1385975"/>
    <lineage>
        <taxon>Bacteria</taxon>
        <taxon>Pseudomonadati</taxon>
        <taxon>Planctomycetota</taxon>
        <taxon>Phycisphaerae</taxon>
        <taxon>Phycisphaerales</taxon>
        <taxon>Phycisphaeraceae</taxon>
        <taxon>Algisphaera</taxon>
    </lineage>
</organism>
<gene>
    <name evidence="3" type="ORF">HNQ40_000423</name>
</gene>
<dbReference type="RefSeq" id="WP_184675920.1">
    <property type="nucleotide sequence ID" value="NZ_JACHGY010000001.1"/>
</dbReference>
<name>A0A7X0H3Y0_9BACT</name>
<keyword evidence="2" id="KW-0732">Signal</keyword>
<feature type="region of interest" description="Disordered" evidence="1">
    <location>
        <begin position="27"/>
        <end position="55"/>
    </location>
</feature>
<evidence type="ECO:0000256" key="2">
    <source>
        <dbReference type="SAM" id="SignalP"/>
    </source>
</evidence>
<dbReference type="EMBL" id="JACHGY010000001">
    <property type="protein sequence ID" value="MBB6428617.1"/>
    <property type="molecule type" value="Genomic_DNA"/>
</dbReference>
<dbReference type="Proteomes" id="UP000541810">
    <property type="component" value="Unassembled WGS sequence"/>
</dbReference>
<sequence>MCPFRTFILILALVSTGLLPCTTLAQPGSPNEAARQRDTVPNPFNPTRTTEGDPAVSTDIDDDLLLLAEHDIFFAGATAGVEITNNAFVDDTKENDLVGLGEFFFGAETLVGERVDVTALIAVGGFRYQDFDELDSDYFTAGLVASTPVKGVTVGGLLIYDDIMAQGDSAAELTQTRIGTYVQDTWVLDNGLQLTGRVQIARVLASPSDYESNQIWARLTGSYVLSPQVGLVGGVVCEYEAYDDYFEDITGESRDEFTVSGFLNLRYIFNPNVEAFVGLVYSQNESSLDQFDYSITSLTPSISISARF</sequence>
<feature type="chain" id="PRO_5031144625" description="Outer membrane protein beta-barrel domain-containing protein" evidence="2">
    <location>
        <begin position="26"/>
        <end position="308"/>
    </location>
</feature>
<evidence type="ECO:0000256" key="1">
    <source>
        <dbReference type="SAM" id="MobiDB-lite"/>
    </source>
</evidence>
<dbReference type="AlphaFoldDB" id="A0A7X0H3Y0"/>
<proteinExistence type="predicted"/>
<keyword evidence="4" id="KW-1185">Reference proteome</keyword>
<comment type="caution">
    <text evidence="3">The sequence shown here is derived from an EMBL/GenBank/DDBJ whole genome shotgun (WGS) entry which is preliminary data.</text>
</comment>
<feature type="signal peptide" evidence="2">
    <location>
        <begin position="1"/>
        <end position="25"/>
    </location>
</feature>
<reference evidence="3 4" key="1">
    <citation type="submission" date="2020-08" db="EMBL/GenBank/DDBJ databases">
        <title>Genomic Encyclopedia of Type Strains, Phase IV (KMG-IV): sequencing the most valuable type-strain genomes for metagenomic binning, comparative biology and taxonomic classification.</title>
        <authorList>
            <person name="Goeker M."/>
        </authorList>
    </citation>
    <scope>NUCLEOTIDE SEQUENCE [LARGE SCALE GENOMIC DNA]</scope>
    <source>
        <strain evidence="3 4">DSM 103725</strain>
    </source>
</reference>
<protein>
    <recommendedName>
        <fullName evidence="5">Outer membrane protein beta-barrel domain-containing protein</fullName>
    </recommendedName>
</protein>
<accession>A0A7X0H3Y0</accession>